<evidence type="ECO:0000259" key="12">
    <source>
        <dbReference type="PROSITE" id="PS50929"/>
    </source>
</evidence>
<dbReference type="SMART" id="SM00382">
    <property type="entry name" value="AAA"/>
    <property type="match status" value="1"/>
</dbReference>
<comment type="subcellular location">
    <subcellularLocation>
        <location evidence="1">Cell membrane</location>
        <topology evidence="1">Multi-pass membrane protein</topology>
    </subcellularLocation>
</comment>
<evidence type="ECO:0000259" key="11">
    <source>
        <dbReference type="PROSITE" id="PS50893"/>
    </source>
</evidence>
<dbReference type="KEGG" id="hbh:E4T21_01705"/>
<evidence type="ECO:0000256" key="6">
    <source>
        <dbReference type="ARBA" id="ARBA00022801"/>
    </source>
</evidence>
<keyword evidence="15" id="KW-1185">Reference proteome</keyword>
<dbReference type="SUPFAM" id="SSF52540">
    <property type="entry name" value="P-loop containing nucleoside triphosphate hydrolases"/>
    <property type="match status" value="1"/>
</dbReference>
<organism evidence="14 15">
    <name type="scientific">Halomonas binhaiensis</name>
    <dbReference type="NCBI Taxonomy" id="2562282"/>
    <lineage>
        <taxon>Bacteria</taxon>
        <taxon>Pseudomonadati</taxon>
        <taxon>Pseudomonadota</taxon>
        <taxon>Gammaproteobacteria</taxon>
        <taxon>Oceanospirillales</taxon>
        <taxon>Halomonadaceae</taxon>
        <taxon>Halomonas</taxon>
    </lineage>
</organism>
<keyword evidence="5" id="KW-0547">Nucleotide-binding</keyword>
<keyword evidence="7" id="KW-0067">ATP-binding</keyword>
<dbReference type="InterPro" id="IPR005074">
    <property type="entry name" value="Peptidase_C39"/>
</dbReference>
<feature type="domain" description="ABC transmembrane type-1" evidence="12">
    <location>
        <begin position="160"/>
        <end position="438"/>
    </location>
</feature>
<keyword evidence="6" id="KW-0378">Hydrolase</keyword>
<dbReference type="PROSITE" id="PS00211">
    <property type="entry name" value="ABC_TRANSPORTER_1"/>
    <property type="match status" value="1"/>
</dbReference>
<evidence type="ECO:0000256" key="8">
    <source>
        <dbReference type="ARBA" id="ARBA00022989"/>
    </source>
</evidence>
<dbReference type="InterPro" id="IPR017871">
    <property type="entry name" value="ABC_transporter-like_CS"/>
</dbReference>
<dbReference type="Gene3D" id="1.20.1560.10">
    <property type="entry name" value="ABC transporter type 1, transmembrane domain"/>
    <property type="match status" value="1"/>
</dbReference>
<keyword evidence="3" id="KW-1003">Cell membrane</keyword>
<gene>
    <name evidence="14" type="ORF">E4T21_01705</name>
</gene>
<dbReference type="PANTHER" id="PTHR43394:SF1">
    <property type="entry name" value="ATP-BINDING CASSETTE SUB-FAMILY B MEMBER 10, MITOCHONDRIAL"/>
    <property type="match status" value="1"/>
</dbReference>
<feature type="domain" description="ABC transporter" evidence="11">
    <location>
        <begin position="474"/>
        <end position="702"/>
    </location>
</feature>
<dbReference type="Gene3D" id="3.90.70.10">
    <property type="entry name" value="Cysteine proteinases"/>
    <property type="match status" value="1"/>
</dbReference>
<dbReference type="InterPro" id="IPR003439">
    <property type="entry name" value="ABC_transporter-like_ATP-bd"/>
</dbReference>
<dbReference type="GO" id="GO:0016887">
    <property type="term" value="F:ATP hydrolysis activity"/>
    <property type="evidence" value="ECO:0007669"/>
    <property type="project" value="InterPro"/>
</dbReference>
<evidence type="ECO:0000256" key="5">
    <source>
        <dbReference type="ARBA" id="ARBA00022741"/>
    </source>
</evidence>
<dbReference type="InterPro" id="IPR017750">
    <property type="entry name" value="ATPase_T1SS"/>
</dbReference>
<dbReference type="InterPro" id="IPR036640">
    <property type="entry name" value="ABC1_TM_sf"/>
</dbReference>
<dbReference type="SUPFAM" id="SSF90123">
    <property type="entry name" value="ABC transporter transmembrane region"/>
    <property type="match status" value="1"/>
</dbReference>
<dbReference type="Pfam" id="PF00664">
    <property type="entry name" value="ABC_membrane"/>
    <property type="match status" value="1"/>
</dbReference>
<accession>A0A5C1N9N7</accession>
<evidence type="ECO:0000256" key="9">
    <source>
        <dbReference type="ARBA" id="ARBA00023136"/>
    </source>
</evidence>
<evidence type="ECO:0000256" key="1">
    <source>
        <dbReference type="ARBA" id="ARBA00004651"/>
    </source>
</evidence>
<dbReference type="AlphaFoldDB" id="A0A5C1N9N7"/>
<dbReference type="Proteomes" id="UP000324285">
    <property type="component" value="Chromosome"/>
</dbReference>
<dbReference type="EMBL" id="CP038437">
    <property type="protein sequence ID" value="QEM80412.1"/>
    <property type="molecule type" value="Genomic_DNA"/>
</dbReference>
<dbReference type="PROSITE" id="PS50990">
    <property type="entry name" value="PEPTIDASE_C39"/>
    <property type="match status" value="1"/>
</dbReference>
<dbReference type="CDD" id="cd18587">
    <property type="entry name" value="ABC_6TM_LapB_like"/>
    <property type="match status" value="1"/>
</dbReference>
<sequence length="703" mass="78300">MGTRDHGAWLTAFVAVAKHHRLDFSEENVRVAMSWEEDSPLDLYLEDMGKQLGMTVRNVGFSTVLLTPWRMPMVVQFHDGQVGMVEKIDRDGKIHIQFSTDGGLATSFDKAELAEKVAHAILLKPRESAPDVRVDEYLKPYKRNWLWSIVFRDWRRYTDIIIASLVANVLALAGMTFSMQVYDRVVPAQSYPTLWVLFGGVMLAICFEFCMRLTRTHISDVIGKRADLRLSDKVFGHALRVQNSARSKSTASFISQVRELEQVRELVTSTTIGAVADLPFFFLFAAVIWLIGGPLVFIVLAAVPLLLIPGVLLQRPLARLANDGLRESAVRNATLIESVENVEDIKLLCAEQRFQNQWNHANQVSADIAKRQRFLVGMLMTWTQEVQSIVYASVLLTGAYLVINGDLTTGALVGTSILASRTIAPLSQISGVLSRWQQAKVARNGLDELMKRPLDQPENGRAVHKAVIRGGYDLRNVEFWYDDEKKVSNLSVPNLSIKPGEKIALLGRNGAGKSTLLQLLAGMRFASQGHVLIDDVNITSLDTGDLRRDMCLLHQNTKLFFGSLRENLIMGSPLATDEEIHQALVLSGALSFVQQQQGGLDYMIMEGGLGLSGGQRQALLLARLLIRSPNIVLLDEPTAAMDEMTERQVVKQLKRWMGQRTLVVATHRPELLELVDRVIVVNDGKIVADDARDVVLKKFSKAS</sequence>
<protein>
    <submittedName>
        <fullName evidence="14">Type I secretion system permease/ATPase</fullName>
    </submittedName>
</protein>
<dbReference type="InterPro" id="IPR011527">
    <property type="entry name" value="ABC1_TM_dom"/>
</dbReference>
<evidence type="ECO:0000259" key="13">
    <source>
        <dbReference type="PROSITE" id="PS50990"/>
    </source>
</evidence>
<evidence type="ECO:0000313" key="14">
    <source>
        <dbReference type="EMBL" id="QEM80412.1"/>
    </source>
</evidence>
<dbReference type="PANTHER" id="PTHR43394">
    <property type="entry name" value="ATP-DEPENDENT PERMEASE MDL1, MITOCHONDRIAL"/>
    <property type="match status" value="1"/>
</dbReference>
<keyword evidence="9 10" id="KW-0472">Membrane</keyword>
<dbReference type="GO" id="GO:0008233">
    <property type="term" value="F:peptidase activity"/>
    <property type="evidence" value="ECO:0007669"/>
    <property type="project" value="InterPro"/>
</dbReference>
<keyword evidence="8 10" id="KW-1133">Transmembrane helix</keyword>
<name>A0A5C1N9N7_9GAMM</name>
<evidence type="ECO:0000256" key="4">
    <source>
        <dbReference type="ARBA" id="ARBA00022692"/>
    </source>
</evidence>
<dbReference type="InterPro" id="IPR003593">
    <property type="entry name" value="AAA+_ATPase"/>
</dbReference>
<dbReference type="GO" id="GO:0015421">
    <property type="term" value="F:ABC-type oligopeptide transporter activity"/>
    <property type="evidence" value="ECO:0007669"/>
    <property type="project" value="TreeGrafter"/>
</dbReference>
<dbReference type="GO" id="GO:0005886">
    <property type="term" value="C:plasma membrane"/>
    <property type="evidence" value="ECO:0007669"/>
    <property type="project" value="UniProtKB-SubCell"/>
</dbReference>
<dbReference type="PROSITE" id="PS50893">
    <property type="entry name" value="ABC_TRANSPORTER_2"/>
    <property type="match status" value="1"/>
</dbReference>
<keyword evidence="2" id="KW-0813">Transport</keyword>
<dbReference type="NCBIfam" id="TIGR03375">
    <property type="entry name" value="type_I_sec_LssB"/>
    <property type="match status" value="1"/>
</dbReference>
<evidence type="ECO:0000256" key="7">
    <source>
        <dbReference type="ARBA" id="ARBA00022840"/>
    </source>
</evidence>
<feature type="domain" description="Peptidase C39" evidence="13">
    <location>
        <begin position="1"/>
        <end position="124"/>
    </location>
</feature>
<dbReference type="Gene3D" id="3.40.50.300">
    <property type="entry name" value="P-loop containing nucleotide triphosphate hydrolases"/>
    <property type="match status" value="1"/>
</dbReference>
<evidence type="ECO:0000256" key="2">
    <source>
        <dbReference type="ARBA" id="ARBA00022448"/>
    </source>
</evidence>
<dbReference type="GO" id="GO:0006508">
    <property type="term" value="P:proteolysis"/>
    <property type="evidence" value="ECO:0007669"/>
    <property type="project" value="InterPro"/>
</dbReference>
<dbReference type="InterPro" id="IPR027417">
    <property type="entry name" value="P-loop_NTPase"/>
</dbReference>
<dbReference type="PROSITE" id="PS50929">
    <property type="entry name" value="ABC_TM1F"/>
    <property type="match status" value="1"/>
</dbReference>
<dbReference type="RefSeq" id="WP_149282963.1">
    <property type="nucleotide sequence ID" value="NZ_CP038437.2"/>
</dbReference>
<dbReference type="GO" id="GO:0005524">
    <property type="term" value="F:ATP binding"/>
    <property type="evidence" value="ECO:0007669"/>
    <property type="project" value="UniProtKB-KW"/>
</dbReference>
<keyword evidence="4 10" id="KW-0812">Transmembrane</keyword>
<proteinExistence type="predicted"/>
<dbReference type="Pfam" id="PF00005">
    <property type="entry name" value="ABC_tran"/>
    <property type="match status" value="1"/>
</dbReference>
<feature type="transmembrane region" description="Helical" evidence="10">
    <location>
        <begin position="160"/>
        <end position="182"/>
    </location>
</feature>
<dbReference type="OrthoDB" id="9787557at2"/>
<evidence type="ECO:0000256" key="10">
    <source>
        <dbReference type="SAM" id="Phobius"/>
    </source>
</evidence>
<feature type="transmembrane region" description="Helical" evidence="10">
    <location>
        <begin position="194"/>
        <end position="214"/>
    </location>
</feature>
<dbReference type="InterPro" id="IPR039421">
    <property type="entry name" value="Type_1_exporter"/>
</dbReference>
<reference evidence="14" key="1">
    <citation type="submission" date="2021-02" db="EMBL/GenBank/DDBJ databases">
        <title>Strain Y2R2, a novel species of the genus Halomonas.</title>
        <authorList>
            <person name="Huang H."/>
        </authorList>
    </citation>
    <scope>NUCLEOTIDE SEQUENCE</scope>
    <source>
        <strain evidence="14">Y2R2</strain>
    </source>
</reference>
<dbReference type="FunFam" id="3.40.50.300:FF:000299">
    <property type="entry name" value="ABC transporter ATP-binding protein/permease"/>
    <property type="match status" value="1"/>
</dbReference>
<evidence type="ECO:0000256" key="3">
    <source>
        <dbReference type="ARBA" id="ARBA00022475"/>
    </source>
</evidence>
<evidence type="ECO:0000313" key="15">
    <source>
        <dbReference type="Proteomes" id="UP000324285"/>
    </source>
</evidence>